<evidence type="ECO:0008006" key="3">
    <source>
        <dbReference type="Google" id="ProtNLM"/>
    </source>
</evidence>
<dbReference type="Pfam" id="PF11379">
    <property type="entry name" value="DUF3182"/>
    <property type="match status" value="1"/>
</dbReference>
<reference evidence="1 2" key="1">
    <citation type="submission" date="2020-07" db="EMBL/GenBank/DDBJ databases">
        <title>Genomic analyses of the natural microbiome of Caenorhabditis elegans.</title>
        <authorList>
            <person name="Samuel B."/>
        </authorList>
    </citation>
    <scope>NUCLEOTIDE SEQUENCE [LARGE SCALE GENOMIC DNA]</scope>
    <source>
        <strain evidence="1 2">BIGb0408</strain>
    </source>
</reference>
<dbReference type="RefSeq" id="WP_179538276.1">
    <property type="nucleotide sequence ID" value="NZ_JACBYV010000001.1"/>
</dbReference>
<evidence type="ECO:0000313" key="2">
    <source>
        <dbReference type="Proteomes" id="UP000578688"/>
    </source>
</evidence>
<gene>
    <name evidence="1" type="ORF">FHR27_001625</name>
</gene>
<proteinExistence type="predicted"/>
<dbReference type="InterPro" id="IPR021519">
    <property type="entry name" value="DUF3182"/>
</dbReference>
<organism evidence="1 2">
    <name type="scientific">Phytopseudomonas flavescens</name>
    <dbReference type="NCBI Taxonomy" id="29435"/>
    <lineage>
        <taxon>Bacteria</taxon>
        <taxon>Pseudomonadati</taxon>
        <taxon>Pseudomonadota</taxon>
        <taxon>Gammaproteobacteria</taxon>
        <taxon>Pseudomonadales</taxon>
        <taxon>Pseudomonadaceae</taxon>
        <taxon>Phytopseudomonas</taxon>
    </lineage>
</organism>
<dbReference type="EMBL" id="JACBYV010000001">
    <property type="protein sequence ID" value="NYH73015.1"/>
    <property type="molecule type" value="Genomic_DNA"/>
</dbReference>
<protein>
    <recommendedName>
        <fullName evidence="3">ATP-grasp domain-containing protein</fullName>
    </recommendedName>
</protein>
<dbReference type="AlphaFoldDB" id="A0A7Y9XKH2"/>
<comment type="caution">
    <text evidence="1">The sequence shown here is derived from an EMBL/GenBank/DDBJ whole genome shotgun (WGS) entry which is preliminary data.</text>
</comment>
<sequence length="364" mass="39381">MTSTRGVALIDMNAALPEHDAEMQLLLGEKLASLLAIPLLGWRGQDLPNDDCYLLPSDTVIGLEAIGRLGIGRAENFFGGAVPQPFMATKAISHPLIDEPRHVPEGWSAAFHARIKSSVLAGNTAFDLEDARHAATRLLHNGPVRIKPVRGRAGRGQQLIADQAELEACLDGQDAEEVKQWGLVFEEHLQRVATFSVGQVTVAGITASYFGTQRLTRDDNGHEVYGGSKLSIVRGGYAELQALPLDAQAREAIDQAQCYEQAALEIYGLIASRRNYDIAQGVDHSGCQRSGVLEQSWRLGGASAAELVALQALQQDPQLSQVCASTYESYSDDAPSGAQLLQRRYIAPHGTLSRYVKVETDGRT</sequence>
<dbReference type="Proteomes" id="UP000578688">
    <property type="component" value="Unassembled WGS sequence"/>
</dbReference>
<dbReference type="SUPFAM" id="SSF56059">
    <property type="entry name" value="Glutathione synthetase ATP-binding domain-like"/>
    <property type="match status" value="1"/>
</dbReference>
<name>A0A7Y9XKH2_9GAMM</name>
<evidence type="ECO:0000313" key="1">
    <source>
        <dbReference type="EMBL" id="NYH73015.1"/>
    </source>
</evidence>
<keyword evidence="2" id="KW-1185">Reference proteome</keyword>
<accession>A0A7Y9XKH2</accession>